<feature type="transmembrane region" description="Helical" evidence="1">
    <location>
        <begin position="20"/>
        <end position="44"/>
    </location>
</feature>
<organism evidence="2 3">
    <name type="scientific">Folsomia candida</name>
    <name type="common">Springtail</name>
    <dbReference type="NCBI Taxonomy" id="158441"/>
    <lineage>
        <taxon>Eukaryota</taxon>
        <taxon>Metazoa</taxon>
        <taxon>Ecdysozoa</taxon>
        <taxon>Arthropoda</taxon>
        <taxon>Hexapoda</taxon>
        <taxon>Collembola</taxon>
        <taxon>Entomobryomorpha</taxon>
        <taxon>Isotomoidea</taxon>
        <taxon>Isotomidae</taxon>
        <taxon>Proisotominae</taxon>
        <taxon>Folsomia</taxon>
    </lineage>
</organism>
<evidence type="ECO:0000313" key="2">
    <source>
        <dbReference type="EMBL" id="OXA41215.1"/>
    </source>
</evidence>
<dbReference type="Gene3D" id="1.10.1200.120">
    <property type="entry name" value="Large-conductance mechanosensitive channel, MscL, domain 1"/>
    <property type="match status" value="1"/>
</dbReference>
<protein>
    <submittedName>
        <fullName evidence="2">Large-conductance mechanosensitive channel</fullName>
    </submittedName>
</protein>
<accession>A0A226D6N8</accession>
<keyword evidence="1" id="KW-0812">Transmembrane</keyword>
<proteinExistence type="predicted"/>
<evidence type="ECO:0000256" key="1">
    <source>
        <dbReference type="SAM" id="Phobius"/>
    </source>
</evidence>
<sequence>MGLKEFFRDGSVIKGAAGFIIGNASIDVVAVFTSALVIPVFGIFGGIPEFKGNICDCWAGPISLYHPSFDLIRKYVISEDPPEVRDCPRCWVEINSKASKCPNCTADIEPLWVVGDDGQASTSKYAYQKKWDCHSPSNCGRSTTLCCSRIGHKSL</sequence>
<dbReference type="OrthoDB" id="10010920at2759"/>
<evidence type="ECO:0000313" key="3">
    <source>
        <dbReference type="Proteomes" id="UP000198287"/>
    </source>
</evidence>
<reference evidence="2 3" key="1">
    <citation type="submission" date="2015-12" db="EMBL/GenBank/DDBJ databases">
        <title>The genome of Folsomia candida.</title>
        <authorList>
            <person name="Faddeeva A."/>
            <person name="Derks M.F."/>
            <person name="Anvar Y."/>
            <person name="Smit S."/>
            <person name="Van Straalen N."/>
            <person name="Roelofs D."/>
        </authorList>
    </citation>
    <scope>NUCLEOTIDE SEQUENCE [LARGE SCALE GENOMIC DNA]</scope>
    <source>
        <strain evidence="2 3">VU population</strain>
        <tissue evidence="2">Whole body</tissue>
    </source>
</reference>
<keyword evidence="3" id="KW-1185">Reference proteome</keyword>
<keyword evidence="1" id="KW-0472">Membrane</keyword>
<dbReference type="AlphaFoldDB" id="A0A226D6N8"/>
<dbReference type="Proteomes" id="UP000198287">
    <property type="component" value="Unassembled WGS sequence"/>
</dbReference>
<name>A0A226D6N8_FOLCA</name>
<dbReference type="InterPro" id="IPR036019">
    <property type="entry name" value="MscL_channel"/>
</dbReference>
<keyword evidence="1" id="KW-1133">Transmembrane helix</keyword>
<dbReference type="EMBL" id="LNIX01000030">
    <property type="protein sequence ID" value="OXA41215.1"/>
    <property type="molecule type" value="Genomic_DNA"/>
</dbReference>
<comment type="caution">
    <text evidence="2">The sequence shown here is derived from an EMBL/GenBank/DDBJ whole genome shotgun (WGS) entry which is preliminary data.</text>
</comment>
<gene>
    <name evidence="2" type="ORF">Fcan01_24135</name>
</gene>